<dbReference type="EMBL" id="CP002736">
    <property type="protein sequence ID" value="AEF94995.1"/>
    <property type="molecule type" value="Genomic_DNA"/>
</dbReference>
<gene>
    <name evidence="1" type="ordered locus">Desca_2156</name>
</gene>
<organism evidence="1 2">
    <name type="scientific">Desulfotomaculum nigrificans (strain DSM 14880 / VKM B-2319 / CO-1-SRB)</name>
    <name type="common">Desulfotomaculum carboxydivorans</name>
    <dbReference type="NCBI Taxonomy" id="868595"/>
    <lineage>
        <taxon>Bacteria</taxon>
        <taxon>Bacillati</taxon>
        <taxon>Bacillota</taxon>
        <taxon>Clostridia</taxon>
        <taxon>Eubacteriales</taxon>
        <taxon>Desulfotomaculaceae</taxon>
        <taxon>Desulfotomaculum</taxon>
    </lineage>
</organism>
<dbReference type="AlphaFoldDB" id="F6BA26"/>
<evidence type="ECO:0000313" key="2">
    <source>
        <dbReference type="Proteomes" id="UP000009226"/>
    </source>
</evidence>
<protein>
    <submittedName>
        <fullName evidence="1">Uncharacterized protein</fullName>
    </submittedName>
</protein>
<dbReference type="Proteomes" id="UP000009226">
    <property type="component" value="Chromosome"/>
</dbReference>
<dbReference type="KEGG" id="dca:Desca_2156"/>
<dbReference type="RefSeq" id="WP_013810576.1">
    <property type="nucleotide sequence ID" value="NC_015565.1"/>
</dbReference>
<name>F6BA26_DESCC</name>
<accession>F6BA26</accession>
<proteinExistence type="predicted"/>
<evidence type="ECO:0000313" key="1">
    <source>
        <dbReference type="EMBL" id="AEF94995.1"/>
    </source>
</evidence>
<dbReference type="HOGENOM" id="CLU_2218825_0_0_9"/>
<reference evidence="1" key="1">
    <citation type="submission" date="2011-05" db="EMBL/GenBank/DDBJ databases">
        <title>Complete sequence of Desulfotomaculum carboxydivorans CO-1-SRB.</title>
        <authorList>
            <consortium name="US DOE Joint Genome Institute"/>
            <person name="Lucas S."/>
            <person name="Han J."/>
            <person name="Lapidus A."/>
            <person name="Cheng J.-F."/>
            <person name="Goodwin L."/>
            <person name="Pitluck S."/>
            <person name="Peters L."/>
            <person name="Mikhailova N."/>
            <person name="Lu M."/>
            <person name="Han C."/>
            <person name="Tapia R."/>
            <person name="Land M."/>
            <person name="Hauser L."/>
            <person name="Kyrpides N."/>
            <person name="Ivanova N."/>
            <person name="Pagani I."/>
            <person name="Stams A."/>
            <person name="Plugge C."/>
            <person name="Muyzer G."/>
            <person name="Kuever J."/>
            <person name="Parshina S."/>
            <person name="Ivanova A."/>
            <person name="Nazina T."/>
            <person name="Woyke T."/>
        </authorList>
    </citation>
    <scope>NUCLEOTIDE SEQUENCE [LARGE SCALE GENOMIC DNA]</scope>
    <source>
        <strain evidence="1">CO-1-SRB</strain>
    </source>
</reference>
<keyword evidence="2" id="KW-1185">Reference proteome</keyword>
<sequence length="106" mass="12162">MEERLYCTLMMDLMPGECEVRGLIEAGYLTEKLQHTQKAKDFINSFLDSKKEAVLEAIKEVGPEARRSLILEKAGIRQLGVFKDVADRLVTEGKLKKINKRYYPVD</sequence>